<proteinExistence type="predicted"/>
<feature type="region of interest" description="Disordered" evidence="1">
    <location>
        <begin position="1"/>
        <end position="28"/>
    </location>
</feature>
<feature type="compositionally biased region" description="Pro residues" evidence="1">
    <location>
        <begin position="1"/>
        <end position="10"/>
    </location>
</feature>
<gene>
    <name evidence="3" type="ORF">F2P81_025329</name>
</gene>
<evidence type="ECO:0000259" key="2">
    <source>
        <dbReference type="Pfam" id="PF24764"/>
    </source>
</evidence>
<dbReference type="Pfam" id="PF24764">
    <property type="entry name" value="rva_4"/>
    <property type="match status" value="1"/>
</dbReference>
<sequence length="129" mass="13810">MQSDPAPPGPRGGGGTGAAPPTPGGQHVFLPRLQRDLDVFRMGWDNHPLRTEQNRTPQQLWTIGLLQKPIEAPGLAEETEDADLDFNIASELDATSSGVILPRIECPLPEQDMAGRATIDVTGPSESYG</sequence>
<reference evidence="3 4" key="1">
    <citation type="submission" date="2019-06" db="EMBL/GenBank/DDBJ databases">
        <title>Draft genomes of female and male turbot (Scophthalmus maximus).</title>
        <authorList>
            <person name="Xu H."/>
            <person name="Xu X.-W."/>
            <person name="Shao C."/>
            <person name="Chen S."/>
        </authorList>
    </citation>
    <scope>NUCLEOTIDE SEQUENCE [LARGE SCALE GENOMIC DNA]</scope>
    <source>
        <strain evidence="3">Ysfricsl-2016a</strain>
        <tissue evidence="3">Blood</tissue>
    </source>
</reference>
<dbReference type="InterPro" id="IPR058913">
    <property type="entry name" value="Integrase_dom_put"/>
</dbReference>
<name>A0A6A4RQ96_SCOMX</name>
<evidence type="ECO:0000256" key="1">
    <source>
        <dbReference type="SAM" id="MobiDB-lite"/>
    </source>
</evidence>
<dbReference type="AlphaFoldDB" id="A0A6A4RQ96"/>
<comment type="caution">
    <text evidence="3">The sequence shown here is derived from an EMBL/GenBank/DDBJ whole genome shotgun (WGS) entry which is preliminary data.</text>
</comment>
<evidence type="ECO:0000313" key="4">
    <source>
        <dbReference type="Proteomes" id="UP000438429"/>
    </source>
</evidence>
<dbReference type="Proteomes" id="UP000438429">
    <property type="component" value="Unassembled WGS sequence"/>
</dbReference>
<evidence type="ECO:0000313" key="3">
    <source>
        <dbReference type="EMBL" id="KAF0022417.1"/>
    </source>
</evidence>
<protein>
    <recommendedName>
        <fullName evidence="2">Integrase core domain-containing protein</fullName>
    </recommendedName>
</protein>
<organism evidence="3 4">
    <name type="scientific">Scophthalmus maximus</name>
    <name type="common">Turbot</name>
    <name type="synonym">Psetta maxima</name>
    <dbReference type="NCBI Taxonomy" id="52904"/>
    <lineage>
        <taxon>Eukaryota</taxon>
        <taxon>Metazoa</taxon>
        <taxon>Chordata</taxon>
        <taxon>Craniata</taxon>
        <taxon>Vertebrata</taxon>
        <taxon>Euteleostomi</taxon>
        <taxon>Actinopterygii</taxon>
        <taxon>Neopterygii</taxon>
        <taxon>Teleostei</taxon>
        <taxon>Neoteleostei</taxon>
        <taxon>Acanthomorphata</taxon>
        <taxon>Carangaria</taxon>
        <taxon>Pleuronectiformes</taxon>
        <taxon>Pleuronectoidei</taxon>
        <taxon>Scophthalmidae</taxon>
        <taxon>Scophthalmus</taxon>
    </lineage>
</organism>
<dbReference type="EMBL" id="VEVO01000028">
    <property type="protein sequence ID" value="KAF0022417.1"/>
    <property type="molecule type" value="Genomic_DNA"/>
</dbReference>
<feature type="domain" description="Integrase core" evidence="2">
    <location>
        <begin position="26"/>
        <end position="68"/>
    </location>
</feature>
<accession>A0A6A4RQ96</accession>